<evidence type="ECO:0000313" key="2">
    <source>
        <dbReference type="Proteomes" id="UP000077266"/>
    </source>
</evidence>
<gene>
    <name evidence="1" type="ORF">EXIGLDRAFT_473366</name>
</gene>
<dbReference type="Proteomes" id="UP000077266">
    <property type="component" value="Unassembled WGS sequence"/>
</dbReference>
<name>A0A165JY99_EXIGL</name>
<accession>A0A165JY99</accession>
<protein>
    <submittedName>
        <fullName evidence="1">Uncharacterized protein</fullName>
    </submittedName>
</protein>
<proteinExistence type="predicted"/>
<organism evidence="1 2">
    <name type="scientific">Exidia glandulosa HHB12029</name>
    <dbReference type="NCBI Taxonomy" id="1314781"/>
    <lineage>
        <taxon>Eukaryota</taxon>
        <taxon>Fungi</taxon>
        <taxon>Dikarya</taxon>
        <taxon>Basidiomycota</taxon>
        <taxon>Agaricomycotina</taxon>
        <taxon>Agaricomycetes</taxon>
        <taxon>Auriculariales</taxon>
        <taxon>Exidiaceae</taxon>
        <taxon>Exidia</taxon>
    </lineage>
</organism>
<evidence type="ECO:0000313" key="1">
    <source>
        <dbReference type="EMBL" id="KZV95515.1"/>
    </source>
</evidence>
<reference evidence="1 2" key="1">
    <citation type="journal article" date="2016" name="Mol. Biol. Evol.">
        <title>Comparative Genomics of Early-Diverging Mushroom-Forming Fungi Provides Insights into the Origins of Lignocellulose Decay Capabilities.</title>
        <authorList>
            <person name="Nagy L.G."/>
            <person name="Riley R."/>
            <person name="Tritt A."/>
            <person name="Adam C."/>
            <person name="Daum C."/>
            <person name="Floudas D."/>
            <person name="Sun H."/>
            <person name="Yadav J.S."/>
            <person name="Pangilinan J."/>
            <person name="Larsson K.H."/>
            <person name="Matsuura K."/>
            <person name="Barry K."/>
            <person name="Labutti K."/>
            <person name="Kuo R."/>
            <person name="Ohm R.A."/>
            <person name="Bhattacharya S.S."/>
            <person name="Shirouzu T."/>
            <person name="Yoshinaga Y."/>
            <person name="Martin F.M."/>
            <person name="Grigoriev I.V."/>
            <person name="Hibbett D.S."/>
        </authorList>
    </citation>
    <scope>NUCLEOTIDE SEQUENCE [LARGE SCALE GENOMIC DNA]</scope>
    <source>
        <strain evidence="1 2">HHB12029</strain>
    </source>
</reference>
<dbReference type="EMBL" id="KV425956">
    <property type="protein sequence ID" value="KZV95515.1"/>
    <property type="molecule type" value="Genomic_DNA"/>
</dbReference>
<sequence length="221" mass="24765">MVDACSQLGTVEGARCIIRCCIRRAVVRLALQPQPGPLNARHRPQLEPVRNSFALAVSRVHGVNLHACHDIKYPKPSPVSITSPVPVTFGTPTRPCCSLAPPTRCTTVSRRRLLSPPRAVAVPDVIDVHTKSEAPSYRPRRFTQPTLARPTRAFHLVQLQLTIGYSISNVYTKLGRLIQRIRRAQEPISQTSELVSRMREISKLNIVYDLDRTNLRPQSRT</sequence>
<keyword evidence="2" id="KW-1185">Reference proteome</keyword>
<dbReference type="InParanoid" id="A0A165JY99"/>
<dbReference type="AlphaFoldDB" id="A0A165JY99"/>